<dbReference type="STRING" id="299262.BWR18_17090"/>
<keyword evidence="3" id="KW-1185">Reference proteome</keyword>
<gene>
    <name evidence="2" type="ORF">BWR18_17090</name>
</gene>
<dbReference type="KEGG" id="tom:BWR18_17090"/>
<feature type="domain" description="Serine aminopeptidase S33" evidence="1">
    <location>
        <begin position="58"/>
        <end position="288"/>
    </location>
</feature>
<dbReference type="InterPro" id="IPR022742">
    <property type="entry name" value="Hydrolase_4"/>
</dbReference>
<dbReference type="InterPro" id="IPR050266">
    <property type="entry name" value="AB_hydrolase_sf"/>
</dbReference>
<keyword evidence="2" id="KW-0378">Hydrolase</keyword>
<dbReference type="Proteomes" id="UP000186336">
    <property type="component" value="Chromosome"/>
</dbReference>
<reference evidence="2 3" key="1">
    <citation type="submission" date="2017-01" db="EMBL/GenBank/DDBJ databases">
        <title>Complete genome of Tateyamaria omphalii DOK1-4 isolated from seawater in Dokdo.</title>
        <authorList>
            <person name="Kim J.H."/>
            <person name="Chi W.-J."/>
        </authorList>
    </citation>
    <scope>NUCLEOTIDE SEQUENCE [LARGE SCALE GENOMIC DNA]</scope>
    <source>
        <strain evidence="2 3">DOK1-4</strain>
    </source>
</reference>
<evidence type="ECO:0000313" key="2">
    <source>
        <dbReference type="EMBL" id="APX13965.1"/>
    </source>
</evidence>
<dbReference type="SUPFAM" id="SSF53474">
    <property type="entry name" value="alpha/beta-Hydrolases"/>
    <property type="match status" value="1"/>
</dbReference>
<name>A0A1P8N0W4_9RHOB</name>
<dbReference type="AlphaFoldDB" id="A0A1P8N0W4"/>
<dbReference type="GO" id="GO:0047372">
    <property type="term" value="F:monoacylglycerol lipase activity"/>
    <property type="evidence" value="ECO:0007669"/>
    <property type="project" value="TreeGrafter"/>
</dbReference>
<dbReference type="PRINTS" id="PR00111">
    <property type="entry name" value="ABHYDROLASE"/>
</dbReference>
<dbReference type="EMBL" id="CP019312">
    <property type="protein sequence ID" value="APX13965.1"/>
    <property type="molecule type" value="Genomic_DNA"/>
</dbReference>
<dbReference type="PANTHER" id="PTHR43798:SF33">
    <property type="entry name" value="HYDROLASE, PUTATIVE (AFU_ORTHOLOGUE AFUA_2G14860)-RELATED"/>
    <property type="match status" value="1"/>
</dbReference>
<accession>A0A1P8N0W4</accession>
<dbReference type="GO" id="GO:0016020">
    <property type="term" value="C:membrane"/>
    <property type="evidence" value="ECO:0007669"/>
    <property type="project" value="TreeGrafter"/>
</dbReference>
<dbReference type="Gene3D" id="3.40.50.1820">
    <property type="entry name" value="alpha/beta hydrolase"/>
    <property type="match status" value="1"/>
</dbReference>
<dbReference type="PANTHER" id="PTHR43798">
    <property type="entry name" value="MONOACYLGLYCEROL LIPASE"/>
    <property type="match status" value="1"/>
</dbReference>
<dbReference type="InterPro" id="IPR029058">
    <property type="entry name" value="AB_hydrolase_fold"/>
</dbReference>
<evidence type="ECO:0000313" key="3">
    <source>
        <dbReference type="Proteomes" id="UP000186336"/>
    </source>
</evidence>
<dbReference type="OrthoDB" id="7267294at2"/>
<dbReference type="GO" id="GO:0046464">
    <property type="term" value="P:acylglycerol catabolic process"/>
    <property type="evidence" value="ECO:0007669"/>
    <property type="project" value="TreeGrafter"/>
</dbReference>
<organism evidence="2 3">
    <name type="scientific">Tateyamaria omphalii</name>
    <dbReference type="NCBI Taxonomy" id="299262"/>
    <lineage>
        <taxon>Bacteria</taxon>
        <taxon>Pseudomonadati</taxon>
        <taxon>Pseudomonadota</taxon>
        <taxon>Alphaproteobacteria</taxon>
        <taxon>Rhodobacterales</taxon>
        <taxon>Roseobacteraceae</taxon>
        <taxon>Tateyamaria</taxon>
    </lineage>
</organism>
<dbReference type="InterPro" id="IPR000073">
    <property type="entry name" value="AB_hydrolase_1"/>
</dbReference>
<protein>
    <submittedName>
        <fullName evidence="2">Alpha/beta hydrolase</fullName>
    </submittedName>
</protein>
<evidence type="ECO:0000259" key="1">
    <source>
        <dbReference type="Pfam" id="PF12146"/>
    </source>
</evidence>
<sequence>MMWVLLIALGLAAVPFTIELTRKGMTDAERAKAPGQSALLSQGTTHFEWLGPERGPVAVCVHGLTTPSFVWYGMARGLALLGFRVLVYDLYGRGFSDRVRGAQTAEFFEQQLVDLLAHERVTEPVTLLGYSMGGAIAAHFTARYPAHVKQLILLAPAGMVELTGGKLALARDVPVLGDWLFLATYPWILRRGISQEAGQPSSVDDIHELQHAETARRGFFPAVLSSLRGVLRNTCDQQHRAIGAAGVPVLAIWGEEDDVIPLSSKETLAHWNPMAQQSVIAGAGHGLTHTHTDAVLDLIRASRG</sequence>
<proteinExistence type="predicted"/>
<dbReference type="Pfam" id="PF12146">
    <property type="entry name" value="Hydrolase_4"/>
    <property type="match status" value="1"/>
</dbReference>